<dbReference type="PANTHER" id="PTHR45956">
    <property type="entry name" value="RUN AND FYVE DOMAIN-CONTAINING PROTEIN 2-LIKE PROTEIN"/>
    <property type="match status" value="1"/>
</dbReference>
<dbReference type="Gene3D" id="1.20.58.900">
    <property type="match status" value="1"/>
</dbReference>
<proteinExistence type="predicted"/>
<feature type="compositionally biased region" description="Low complexity" evidence="3">
    <location>
        <begin position="542"/>
        <end position="555"/>
    </location>
</feature>
<keyword evidence="1 2" id="KW-0175">Coiled coil</keyword>
<accession>A0A6P3WMD0</accession>
<dbReference type="InterPro" id="IPR004012">
    <property type="entry name" value="Run_dom"/>
</dbReference>
<dbReference type="InterPro" id="IPR047335">
    <property type="entry name" value="RUFY1-3"/>
</dbReference>
<dbReference type="OrthoDB" id="79871at2759"/>
<dbReference type="AlphaFoldDB" id="A0A6P3WMD0"/>
<dbReference type="Proteomes" id="UP000515204">
    <property type="component" value="Unplaced"/>
</dbReference>
<feature type="region of interest" description="Disordered" evidence="3">
    <location>
        <begin position="479"/>
        <end position="562"/>
    </location>
</feature>
<dbReference type="CDD" id="cd17681">
    <property type="entry name" value="RUN_RUFY1_like"/>
    <property type="match status" value="1"/>
</dbReference>
<protein>
    <submittedName>
        <fullName evidence="6">Protein RUFY3-like isoform X4</fullName>
    </submittedName>
</protein>
<keyword evidence="5" id="KW-1185">Reference proteome</keyword>
<feature type="domain" description="RUN" evidence="4">
    <location>
        <begin position="114"/>
        <end position="247"/>
    </location>
</feature>
<evidence type="ECO:0000313" key="6">
    <source>
        <dbReference type="RefSeq" id="XP_014467230.1"/>
    </source>
</evidence>
<dbReference type="SMART" id="SM00593">
    <property type="entry name" value="RUN"/>
    <property type="match status" value="1"/>
</dbReference>
<gene>
    <name evidence="6" type="primary">LOC106740567</name>
</gene>
<evidence type="ECO:0000256" key="3">
    <source>
        <dbReference type="SAM" id="MobiDB-lite"/>
    </source>
</evidence>
<evidence type="ECO:0000256" key="1">
    <source>
        <dbReference type="ARBA" id="ARBA00023054"/>
    </source>
</evidence>
<dbReference type="PANTHER" id="PTHR45956:SF6">
    <property type="entry name" value="RUN DOMAIN-CONTAINING PROTEIN"/>
    <property type="match status" value="1"/>
</dbReference>
<dbReference type="InterPro" id="IPR037213">
    <property type="entry name" value="Run_dom_sf"/>
</dbReference>
<dbReference type="FunFam" id="1.20.58.900:FF:000011">
    <property type="entry name" value="Uncharacterized protein, isoform B"/>
    <property type="match status" value="1"/>
</dbReference>
<dbReference type="RefSeq" id="XP_014467230.1">
    <property type="nucleotide sequence ID" value="XM_014611744.1"/>
</dbReference>
<dbReference type="Pfam" id="PF02759">
    <property type="entry name" value="RUN"/>
    <property type="match status" value="1"/>
</dbReference>
<dbReference type="GeneID" id="106740567"/>
<evidence type="ECO:0000256" key="2">
    <source>
        <dbReference type="SAM" id="Coils"/>
    </source>
</evidence>
<dbReference type="GO" id="GO:0005737">
    <property type="term" value="C:cytoplasm"/>
    <property type="evidence" value="ECO:0007669"/>
    <property type="project" value="TreeGrafter"/>
</dbReference>
<evidence type="ECO:0000259" key="4">
    <source>
        <dbReference type="PROSITE" id="PS50826"/>
    </source>
</evidence>
<feature type="compositionally biased region" description="Polar residues" evidence="3">
    <location>
        <begin position="485"/>
        <end position="517"/>
    </location>
</feature>
<sequence>MRQESLTGLKLRPPGDHGGVHHGGVMLEEDMAGAQDTIYLCNFRVSVDGEWLCLKELQDVEFSLQDSMQRSPSPPLALSARDPVIIERSNLVNISKLIVKELIETSLKYGRMLDSDHMPLQHFFIVLEHVLRHGLRPKKGLLGPKKELWDILQLVEKYCPEAQDITSSIRDLPTVRTAMGRARAWLRMALMQKKLADYLKVLIDHKDDILSEYFEPDALMMSEEAIVVMGLLVGLNVIDCNFCVKEEDLDCQQGVIDFSLYLRNSNHIPGESPDDELENDNMTTVLDQKNYIEELNRHLNATVTNLQAKVESLTTTNALMKEDLAIAKNNILSLQEENRQLKKELGIEVKDANENGKAPLKITETTAEMEELRSRLESEKKSRQDLEKELELQISMKSEMEVAMKLLEKDIHEKQDTIISLRRQLDDIKLINLEMYKKLQECEHELTQKGEMVSRLHAKTNQIGKILNNLEKYNHLMKDGDGIRSPTTPGGVSKSILNKTSPTSSRGCQPAENTTGRPTVDHQRSLDELQQLKSPNDKLKQSRSSSEISTNNSSIAEHVAKE</sequence>
<evidence type="ECO:0000313" key="5">
    <source>
        <dbReference type="Proteomes" id="UP000515204"/>
    </source>
</evidence>
<feature type="coiled-coil region" evidence="2">
    <location>
        <begin position="303"/>
        <end position="424"/>
    </location>
</feature>
<name>A0A6P3WMD0_DINQU</name>
<dbReference type="Gene3D" id="1.20.5.170">
    <property type="match status" value="1"/>
</dbReference>
<feature type="region of interest" description="Disordered" evidence="3">
    <location>
        <begin position="1"/>
        <end position="24"/>
    </location>
</feature>
<organism evidence="5 6">
    <name type="scientific">Dinoponera quadriceps</name>
    <name type="common">South American ant</name>
    <dbReference type="NCBI Taxonomy" id="609295"/>
    <lineage>
        <taxon>Eukaryota</taxon>
        <taxon>Metazoa</taxon>
        <taxon>Ecdysozoa</taxon>
        <taxon>Arthropoda</taxon>
        <taxon>Hexapoda</taxon>
        <taxon>Insecta</taxon>
        <taxon>Pterygota</taxon>
        <taxon>Neoptera</taxon>
        <taxon>Endopterygota</taxon>
        <taxon>Hymenoptera</taxon>
        <taxon>Apocrita</taxon>
        <taxon>Aculeata</taxon>
        <taxon>Formicoidea</taxon>
        <taxon>Formicidae</taxon>
        <taxon>Ponerinae</taxon>
        <taxon>Ponerini</taxon>
        <taxon>Dinoponera</taxon>
    </lineage>
</organism>
<dbReference type="SUPFAM" id="SSF140741">
    <property type="entry name" value="RUN domain-like"/>
    <property type="match status" value="1"/>
</dbReference>
<dbReference type="PROSITE" id="PS50826">
    <property type="entry name" value="RUN"/>
    <property type="match status" value="1"/>
</dbReference>
<reference evidence="6" key="1">
    <citation type="submission" date="2025-08" db="UniProtKB">
        <authorList>
            <consortium name="RefSeq"/>
        </authorList>
    </citation>
    <scope>IDENTIFICATION</scope>
</reference>